<feature type="domain" description="Phage tail collar" evidence="1">
    <location>
        <begin position="7"/>
        <end position="63"/>
    </location>
</feature>
<evidence type="ECO:0000313" key="3">
    <source>
        <dbReference type="Proteomes" id="UP001317705"/>
    </source>
</evidence>
<dbReference type="Gene3D" id="3.90.1340.10">
    <property type="entry name" value="Phage tail collar domain"/>
    <property type="match status" value="1"/>
</dbReference>
<organism evidence="2 3">
    <name type="scientific">Geotalea uraniireducens</name>
    <dbReference type="NCBI Taxonomy" id="351604"/>
    <lineage>
        <taxon>Bacteria</taxon>
        <taxon>Pseudomonadati</taxon>
        <taxon>Thermodesulfobacteriota</taxon>
        <taxon>Desulfuromonadia</taxon>
        <taxon>Geobacterales</taxon>
        <taxon>Geobacteraceae</taxon>
        <taxon>Geotalea</taxon>
    </lineage>
</organism>
<dbReference type="InterPro" id="IPR011083">
    <property type="entry name" value="Phage_tail_collar_dom"/>
</dbReference>
<reference evidence="2 3" key="1">
    <citation type="submission" date="2022-12" db="EMBL/GenBank/DDBJ databases">
        <title>Polyphasic characterization of Geotalea uranireducens NIT-SL11 newly isolated from a complex of sewage sludge and microbially reduced graphene oxide.</title>
        <authorList>
            <person name="Xie L."/>
            <person name="Yoshida N."/>
            <person name="Meng L."/>
        </authorList>
    </citation>
    <scope>NUCLEOTIDE SEQUENCE [LARGE SCALE GENOMIC DNA]</scope>
    <source>
        <strain evidence="2 3">NIT-SL11</strain>
    </source>
</reference>
<dbReference type="Proteomes" id="UP001317705">
    <property type="component" value="Chromosome"/>
</dbReference>
<proteinExistence type="predicted"/>
<dbReference type="RefSeq" id="WP_282000651.1">
    <property type="nucleotide sequence ID" value="NZ_AP027151.1"/>
</dbReference>
<dbReference type="Pfam" id="PF07484">
    <property type="entry name" value="Collar"/>
    <property type="match status" value="1"/>
</dbReference>
<dbReference type="EMBL" id="AP027151">
    <property type="protein sequence ID" value="BDV44552.1"/>
    <property type="molecule type" value="Genomic_DNA"/>
</dbReference>
<keyword evidence="3" id="KW-1185">Reference proteome</keyword>
<dbReference type="SUPFAM" id="SSF88874">
    <property type="entry name" value="Receptor-binding domain of short tail fibre protein gp12"/>
    <property type="match status" value="1"/>
</dbReference>
<name>A0ABM8EQ24_9BACT</name>
<protein>
    <submittedName>
        <fullName evidence="2">Tail Collar domain-containing protein</fullName>
    </submittedName>
</protein>
<dbReference type="InterPro" id="IPR037053">
    <property type="entry name" value="Phage_tail_collar_dom_sf"/>
</dbReference>
<accession>A0ABM8EQ24</accession>
<evidence type="ECO:0000259" key="1">
    <source>
        <dbReference type="Pfam" id="PF07484"/>
    </source>
</evidence>
<sequence length="183" mass="19144">MSDPFYGEIRAFAFTYAPYGWATCDGQLMQVQQNPALFSILGTTYGGDGRATFGLPNLMGRAPMGCGAGKGLTPRDWGDVVGESSVTLMENDFPPHSHTLNAVAANADQTAVASHYLAAGGNPGKKFAAVNTYQSPAAPDVRLAADAVQLAGSAPGPIPHNNMQPYLPVLLCIALTGVWPQHP</sequence>
<gene>
    <name evidence="2" type="ORF">GURASL_34750</name>
</gene>
<evidence type="ECO:0000313" key="2">
    <source>
        <dbReference type="EMBL" id="BDV44552.1"/>
    </source>
</evidence>